<sequence length="29" mass="3456">KLVTTEPMFLLELHSLSYIFITLYIVKEN</sequence>
<dbReference type="AlphaFoldDB" id="A0A199UHZ1"/>
<evidence type="ECO:0000313" key="1">
    <source>
        <dbReference type="EMBL" id="OAY64358.1"/>
    </source>
</evidence>
<feature type="non-terminal residue" evidence="1">
    <location>
        <position position="1"/>
    </location>
</feature>
<gene>
    <name evidence="1" type="ORF">ACMD2_15924</name>
</gene>
<accession>A0A199UHZ1</accession>
<dbReference type="Proteomes" id="UP000092600">
    <property type="component" value="Unassembled WGS sequence"/>
</dbReference>
<comment type="caution">
    <text evidence="1">The sequence shown here is derived from an EMBL/GenBank/DDBJ whole genome shotgun (WGS) entry which is preliminary data.</text>
</comment>
<organism evidence="1 2">
    <name type="scientific">Ananas comosus</name>
    <name type="common">Pineapple</name>
    <name type="synonym">Ananas ananas</name>
    <dbReference type="NCBI Taxonomy" id="4615"/>
    <lineage>
        <taxon>Eukaryota</taxon>
        <taxon>Viridiplantae</taxon>
        <taxon>Streptophyta</taxon>
        <taxon>Embryophyta</taxon>
        <taxon>Tracheophyta</taxon>
        <taxon>Spermatophyta</taxon>
        <taxon>Magnoliopsida</taxon>
        <taxon>Liliopsida</taxon>
        <taxon>Poales</taxon>
        <taxon>Bromeliaceae</taxon>
        <taxon>Bromelioideae</taxon>
        <taxon>Ananas</taxon>
    </lineage>
</organism>
<protein>
    <submittedName>
        <fullName evidence="1">Uncharacterized protein</fullName>
    </submittedName>
</protein>
<proteinExistence type="predicted"/>
<evidence type="ECO:0000313" key="2">
    <source>
        <dbReference type="Proteomes" id="UP000092600"/>
    </source>
</evidence>
<reference evidence="1 2" key="1">
    <citation type="journal article" date="2016" name="DNA Res.">
        <title>The draft genome of MD-2 pineapple using hybrid error correction of long reads.</title>
        <authorList>
            <person name="Redwan R.M."/>
            <person name="Saidin A."/>
            <person name="Kumar S.V."/>
        </authorList>
    </citation>
    <scope>NUCLEOTIDE SEQUENCE [LARGE SCALE GENOMIC DNA]</scope>
    <source>
        <strain evidence="2">cv. MD2</strain>
        <tissue evidence="1">Leaf</tissue>
    </source>
</reference>
<name>A0A199UHZ1_ANACO</name>
<dbReference type="EMBL" id="LSRQ01007965">
    <property type="protein sequence ID" value="OAY64358.1"/>
    <property type="molecule type" value="Genomic_DNA"/>
</dbReference>